<evidence type="ECO:0000313" key="3">
    <source>
        <dbReference type="EMBL" id="KKK85149.1"/>
    </source>
</evidence>
<dbReference type="Gene3D" id="2.60.120.600">
    <property type="entry name" value="Domain of unknown function DUF1214, C-terminal domain"/>
    <property type="match status" value="1"/>
</dbReference>
<proteinExistence type="predicted"/>
<dbReference type="InterPro" id="IPR037049">
    <property type="entry name" value="DUF1214_C_sf"/>
</dbReference>
<dbReference type="PANTHER" id="PTHR36509:SF3">
    <property type="entry name" value="SIGNAL PEPTIDE PROTEIN"/>
    <property type="match status" value="1"/>
</dbReference>
<gene>
    <name evidence="3" type="ORF">LCGC14_2776170</name>
</gene>
<accession>A0A0F9B3E8</accession>
<feature type="domain" description="DUF1254" evidence="2">
    <location>
        <begin position="11"/>
        <end position="80"/>
    </location>
</feature>
<dbReference type="Pfam" id="PF06863">
    <property type="entry name" value="DUF1254"/>
    <property type="match status" value="1"/>
</dbReference>
<dbReference type="InterPro" id="IPR010621">
    <property type="entry name" value="DUF1214"/>
</dbReference>
<organism evidence="3">
    <name type="scientific">marine sediment metagenome</name>
    <dbReference type="NCBI Taxonomy" id="412755"/>
    <lineage>
        <taxon>unclassified sequences</taxon>
        <taxon>metagenomes</taxon>
        <taxon>ecological metagenomes</taxon>
    </lineage>
</organism>
<dbReference type="AlphaFoldDB" id="A0A0F9B3E8"/>
<name>A0A0F9B3E8_9ZZZZ</name>
<feature type="domain" description="DUF1214" evidence="1">
    <location>
        <begin position="236"/>
        <end position="296"/>
    </location>
</feature>
<dbReference type="Gene3D" id="1.10.3360.10">
    <property type="entry name" value="VPA0735-like domain"/>
    <property type="match status" value="1"/>
</dbReference>
<evidence type="ECO:0000259" key="2">
    <source>
        <dbReference type="Pfam" id="PF06863"/>
    </source>
</evidence>
<comment type="caution">
    <text evidence="3">The sequence shown here is derived from an EMBL/GenBank/DDBJ whole genome shotgun (WGS) entry which is preliminary data.</text>
</comment>
<dbReference type="EMBL" id="LAZR01051446">
    <property type="protein sequence ID" value="KKK85149.1"/>
    <property type="molecule type" value="Genomic_DNA"/>
</dbReference>
<sequence length="305" mass="34566">IYQQVITDYGIVGPNEGNEASFLILPPNYDGEIPPNYDGETENYFVEQSDTMRFIAMGRAFVNAPDMAAAEELIKNVNIYNLSEVDNSPQVQFFDVSGESLKLSHPQTEGFWEFLHEVYSKETVVRPEDKNLIGLMHTIGIVPGEPFQPDDRSKEILDKAAVVADLMARNIAYDSPVKEPFLFYPDKNWELAFMTKNPRYEDERGATQIEQRMSFMYQAITTADAMVLELVGKGSKYLGTYRDADENFLIGSNSYHLNIPANVPAENFWSLVVYDAETRSMIKNDVQPLPAIRSLDSDKLFQKSP</sequence>
<protein>
    <recommendedName>
        <fullName evidence="4">DUF1214 domain-containing protein</fullName>
    </recommendedName>
</protein>
<dbReference type="PANTHER" id="PTHR36509">
    <property type="entry name" value="BLL3101 PROTEIN"/>
    <property type="match status" value="1"/>
</dbReference>
<evidence type="ECO:0000259" key="1">
    <source>
        <dbReference type="Pfam" id="PF06742"/>
    </source>
</evidence>
<dbReference type="Pfam" id="PF06742">
    <property type="entry name" value="DUF1214"/>
    <property type="match status" value="1"/>
</dbReference>
<dbReference type="InterPro" id="IPR010679">
    <property type="entry name" value="DUF1254"/>
</dbReference>
<evidence type="ECO:0008006" key="4">
    <source>
        <dbReference type="Google" id="ProtNLM"/>
    </source>
</evidence>
<feature type="non-terminal residue" evidence="3">
    <location>
        <position position="1"/>
    </location>
</feature>
<reference evidence="3" key="1">
    <citation type="journal article" date="2015" name="Nature">
        <title>Complex archaea that bridge the gap between prokaryotes and eukaryotes.</title>
        <authorList>
            <person name="Spang A."/>
            <person name="Saw J.H."/>
            <person name="Jorgensen S.L."/>
            <person name="Zaremba-Niedzwiedzka K."/>
            <person name="Martijn J."/>
            <person name="Lind A.E."/>
            <person name="van Eijk R."/>
            <person name="Schleper C."/>
            <person name="Guy L."/>
            <person name="Ettema T.J."/>
        </authorList>
    </citation>
    <scope>NUCLEOTIDE SEQUENCE</scope>
</reference>
<dbReference type="SUPFAM" id="SSF160935">
    <property type="entry name" value="VPA0735-like"/>
    <property type="match status" value="1"/>
</dbReference>